<dbReference type="PROSITE" id="PS50404">
    <property type="entry name" value="GST_NTER"/>
    <property type="match status" value="1"/>
</dbReference>
<dbReference type="Gene3D" id="1.20.1050.10">
    <property type="match status" value="1"/>
</dbReference>
<dbReference type="InterPro" id="IPR010987">
    <property type="entry name" value="Glutathione-S-Trfase_C-like"/>
</dbReference>
<feature type="domain" description="GST N-terminal" evidence="1">
    <location>
        <begin position="2"/>
        <end position="81"/>
    </location>
</feature>
<evidence type="ECO:0000259" key="2">
    <source>
        <dbReference type="PROSITE" id="PS50405"/>
    </source>
</evidence>
<organism evidence="3 4">
    <name type="scientific">Smittium megazygosporum</name>
    <dbReference type="NCBI Taxonomy" id="133381"/>
    <lineage>
        <taxon>Eukaryota</taxon>
        <taxon>Fungi</taxon>
        <taxon>Fungi incertae sedis</taxon>
        <taxon>Zoopagomycota</taxon>
        <taxon>Kickxellomycotina</taxon>
        <taxon>Harpellomycetes</taxon>
        <taxon>Harpellales</taxon>
        <taxon>Legeriomycetaceae</taxon>
        <taxon>Smittium</taxon>
    </lineage>
</organism>
<dbReference type="InterPro" id="IPR050213">
    <property type="entry name" value="GST_superfamily"/>
</dbReference>
<accession>A0A2T9Y8D2</accession>
<gene>
    <name evidence="3" type="ORF">BB560_006359</name>
</gene>
<dbReference type="InterPro" id="IPR036282">
    <property type="entry name" value="Glutathione-S-Trfase_C_sf"/>
</dbReference>
<protein>
    <recommendedName>
        <fullName evidence="5">GST N-terminal domain-containing protein</fullName>
    </recommendedName>
</protein>
<dbReference type="EMBL" id="MBFS01003134">
    <property type="protein sequence ID" value="PVU88572.1"/>
    <property type="molecule type" value="Genomic_DNA"/>
</dbReference>
<dbReference type="SUPFAM" id="SSF52833">
    <property type="entry name" value="Thioredoxin-like"/>
    <property type="match status" value="1"/>
</dbReference>
<dbReference type="InterPro" id="IPR040079">
    <property type="entry name" value="Glutathione_S-Trfase"/>
</dbReference>
<dbReference type="InterPro" id="IPR004045">
    <property type="entry name" value="Glutathione_S-Trfase_N"/>
</dbReference>
<dbReference type="GO" id="GO:0006749">
    <property type="term" value="P:glutathione metabolic process"/>
    <property type="evidence" value="ECO:0007669"/>
    <property type="project" value="TreeGrafter"/>
</dbReference>
<evidence type="ECO:0000313" key="4">
    <source>
        <dbReference type="Proteomes" id="UP000245609"/>
    </source>
</evidence>
<dbReference type="GO" id="GO:0004364">
    <property type="term" value="F:glutathione transferase activity"/>
    <property type="evidence" value="ECO:0007669"/>
    <property type="project" value="TreeGrafter"/>
</dbReference>
<comment type="caution">
    <text evidence="3">The sequence shown here is derived from an EMBL/GenBank/DDBJ whole genome shotgun (WGS) entry which is preliminary data.</text>
</comment>
<dbReference type="PANTHER" id="PTHR11571">
    <property type="entry name" value="GLUTATHIONE S-TRANSFERASE"/>
    <property type="match status" value="1"/>
</dbReference>
<feature type="domain" description="GST C-terminal" evidence="2">
    <location>
        <begin position="83"/>
        <end position="204"/>
    </location>
</feature>
<dbReference type="STRING" id="133381.A0A2T9Y8D2"/>
<keyword evidence="4" id="KW-1185">Reference proteome</keyword>
<evidence type="ECO:0000313" key="3">
    <source>
        <dbReference type="EMBL" id="PVU88572.1"/>
    </source>
</evidence>
<name>A0A2T9Y8D2_9FUNG</name>
<dbReference type="AlphaFoldDB" id="A0A2T9Y8D2"/>
<dbReference type="Pfam" id="PF14497">
    <property type="entry name" value="GST_C_3"/>
    <property type="match status" value="1"/>
</dbReference>
<dbReference type="Proteomes" id="UP000245609">
    <property type="component" value="Unassembled WGS sequence"/>
</dbReference>
<proteinExistence type="predicted"/>
<evidence type="ECO:0000259" key="1">
    <source>
        <dbReference type="PROSITE" id="PS50404"/>
    </source>
</evidence>
<dbReference type="SUPFAM" id="SSF47616">
    <property type="entry name" value="GST C-terminal domain-like"/>
    <property type="match status" value="1"/>
</dbReference>
<dbReference type="PROSITE" id="PS50405">
    <property type="entry name" value="GST_CTER"/>
    <property type="match status" value="1"/>
</dbReference>
<dbReference type="SFLD" id="SFLDS00019">
    <property type="entry name" value="Glutathione_Transferase_(cytos"/>
    <property type="match status" value="1"/>
</dbReference>
<dbReference type="Gene3D" id="3.40.30.10">
    <property type="entry name" value="Glutaredoxin"/>
    <property type="match status" value="1"/>
</dbReference>
<reference evidence="3 4" key="1">
    <citation type="journal article" date="2018" name="MBio">
        <title>Comparative Genomics Reveals the Core Gene Toolbox for the Fungus-Insect Symbiosis.</title>
        <authorList>
            <person name="Wang Y."/>
            <person name="Stata M."/>
            <person name="Wang W."/>
            <person name="Stajich J.E."/>
            <person name="White M.M."/>
            <person name="Moncalvo J.M."/>
        </authorList>
    </citation>
    <scope>NUCLEOTIDE SEQUENCE [LARGE SCALE GENOMIC DNA]</scope>
    <source>
        <strain evidence="3 4">SC-DP-2</strain>
    </source>
</reference>
<dbReference type="OrthoDB" id="414243at2759"/>
<sequence length="204" mass="23359">MTSYIVTYFPLDGLAWAARTILTISGAEYKNEFPDWPADKKNTPFGRLPVLTEISPDGSKFVLAEIDAINAYLAEKYGYLPKDIKDRATVMQYYYQIRDISESFTNHIVRFKTTRSLDRYVDRMKTFIEKHEDILAKSKSGYYFGDSPTLPDLYLYYVYNGMARVGDKSLNHFSEEKSPVISRLVAKVGTIPNIKKAFMSSVPP</sequence>
<dbReference type="PANTHER" id="PTHR11571:SF260">
    <property type="entry name" value="GLUTATHIONE S-TRANSFERASE"/>
    <property type="match status" value="1"/>
</dbReference>
<dbReference type="InterPro" id="IPR036249">
    <property type="entry name" value="Thioredoxin-like_sf"/>
</dbReference>
<dbReference type="InterPro" id="IPR004046">
    <property type="entry name" value="GST_C"/>
</dbReference>
<evidence type="ECO:0008006" key="5">
    <source>
        <dbReference type="Google" id="ProtNLM"/>
    </source>
</evidence>